<sequence>MKKIIISRENTIILATTKLAIFVYKDGFNEKIFYIFLYFL</sequence>
<evidence type="ECO:0000313" key="1">
    <source>
        <dbReference type="EMBL" id="MBS8122139.1"/>
    </source>
</evidence>
<keyword evidence="2" id="KW-1185">Reference proteome</keyword>
<organism evidence="1 2">
    <name type="scientific">Candidatus Vampirococcus lugosii</name>
    <dbReference type="NCBI Taxonomy" id="2789015"/>
    <lineage>
        <taxon>Bacteria</taxon>
        <taxon>Candidatus Absconditibacteriota</taxon>
        <taxon>Vampirococcus</taxon>
    </lineage>
</organism>
<evidence type="ECO:0000313" key="2">
    <source>
        <dbReference type="Proteomes" id="UP000680365"/>
    </source>
</evidence>
<name>A0ABS5QME8_9BACT</name>
<reference evidence="1 2" key="1">
    <citation type="journal article" date="2021" name="Nat. Commun.">
        <title>Reductive evolution and unique predatory mode in the CPR bacterium Vampirococcus lugosii.</title>
        <authorList>
            <person name="Moreira D."/>
            <person name="Zivanovic Y."/>
            <person name="Lopez-Archilla A.I."/>
            <person name="Iniesto M."/>
            <person name="Lopez-Garcia P."/>
        </authorList>
    </citation>
    <scope>NUCLEOTIDE SEQUENCE [LARGE SCALE GENOMIC DNA]</scope>
    <source>
        <strain evidence="1">Chiprana</strain>
    </source>
</reference>
<gene>
    <name evidence="1" type="ORF">VAMP_125n111</name>
</gene>
<proteinExistence type="predicted"/>
<comment type="caution">
    <text evidence="1">The sequence shown here is derived from an EMBL/GenBank/DDBJ whole genome shotgun (WGS) entry which is preliminary data.</text>
</comment>
<dbReference type="EMBL" id="JAEDAM010000045">
    <property type="protein sequence ID" value="MBS8122139.1"/>
    <property type="molecule type" value="Genomic_DNA"/>
</dbReference>
<accession>A0ABS5QME8</accession>
<protein>
    <submittedName>
        <fullName evidence="1">Uncharacterized protein</fullName>
    </submittedName>
</protein>
<dbReference type="Proteomes" id="UP000680365">
    <property type="component" value="Unassembled WGS sequence"/>
</dbReference>